<evidence type="ECO:0000256" key="1">
    <source>
        <dbReference type="SAM" id="MobiDB-lite"/>
    </source>
</evidence>
<feature type="compositionally biased region" description="Basic and acidic residues" evidence="1">
    <location>
        <begin position="44"/>
        <end position="61"/>
    </location>
</feature>
<evidence type="ECO:0000313" key="2">
    <source>
        <dbReference type="EMBL" id="QEX22395.1"/>
    </source>
</evidence>
<keyword evidence="3" id="KW-1185">Reference proteome</keyword>
<gene>
    <name evidence="2" type="ORF">FRZ61_23250</name>
</gene>
<proteinExistence type="predicted"/>
<organism evidence="2 3">
    <name type="scientific">Hypericibacter adhaerens</name>
    <dbReference type="NCBI Taxonomy" id="2602016"/>
    <lineage>
        <taxon>Bacteria</taxon>
        <taxon>Pseudomonadati</taxon>
        <taxon>Pseudomonadota</taxon>
        <taxon>Alphaproteobacteria</taxon>
        <taxon>Rhodospirillales</taxon>
        <taxon>Dongiaceae</taxon>
        <taxon>Hypericibacter</taxon>
    </lineage>
</organism>
<dbReference type="KEGG" id="hadh:FRZ61_23250"/>
<dbReference type="AlphaFoldDB" id="A0A5J6N0D8"/>
<feature type="region of interest" description="Disordered" evidence="1">
    <location>
        <begin position="1"/>
        <end position="69"/>
    </location>
</feature>
<evidence type="ECO:0000313" key="3">
    <source>
        <dbReference type="Proteomes" id="UP000325797"/>
    </source>
</evidence>
<reference evidence="2 3" key="1">
    <citation type="submission" date="2019-08" db="EMBL/GenBank/DDBJ databases">
        <title>Hyperibacter terrae gen. nov., sp. nov. and Hyperibacter viscosus sp. nov., two new members in the family Rhodospirillaceae isolated from the rhizosphere of Hypericum perforatum.</title>
        <authorList>
            <person name="Noviana Z."/>
        </authorList>
    </citation>
    <scope>NUCLEOTIDE SEQUENCE [LARGE SCALE GENOMIC DNA]</scope>
    <source>
        <strain evidence="2 3">R5959</strain>
    </source>
</reference>
<accession>A0A5J6N0D8</accession>
<dbReference type="Proteomes" id="UP000325797">
    <property type="component" value="Chromosome"/>
</dbReference>
<protein>
    <submittedName>
        <fullName evidence="2">Uncharacterized protein</fullName>
    </submittedName>
</protein>
<dbReference type="EMBL" id="CP042582">
    <property type="protein sequence ID" value="QEX22395.1"/>
    <property type="molecule type" value="Genomic_DNA"/>
</dbReference>
<name>A0A5J6N0D8_9PROT</name>
<sequence>MIAFKGPGVPAKGMPSARARGFPEGVASEAGRAVMGDPGTEGLESIRDLKDAAPPRKEKGPFRRVPKGA</sequence>